<comment type="caution">
    <text evidence="1">The sequence shown here is derived from an EMBL/GenBank/DDBJ whole genome shotgun (WGS) entry which is preliminary data.</text>
</comment>
<dbReference type="GO" id="GO:0008299">
    <property type="term" value="P:isoprenoid biosynthetic process"/>
    <property type="evidence" value="ECO:0007669"/>
    <property type="project" value="TreeGrafter"/>
</dbReference>
<dbReference type="OrthoDB" id="9983019at2759"/>
<dbReference type="InterPro" id="IPR008949">
    <property type="entry name" value="Isoprenoid_synthase_dom_sf"/>
</dbReference>
<evidence type="ECO:0000313" key="1">
    <source>
        <dbReference type="EMBL" id="KRT82649.1"/>
    </source>
</evidence>
<accession>A0A0T6B5L5</accession>
<proteinExistence type="predicted"/>
<gene>
    <name evidence="1" type="ORF">AMK59_3750</name>
</gene>
<organism evidence="1 2">
    <name type="scientific">Oryctes borbonicus</name>
    <dbReference type="NCBI Taxonomy" id="1629725"/>
    <lineage>
        <taxon>Eukaryota</taxon>
        <taxon>Metazoa</taxon>
        <taxon>Ecdysozoa</taxon>
        <taxon>Arthropoda</taxon>
        <taxon>Hexapoda</taxon>
        <taxon>Insecta</taxon>
        <taxon>Pterygota</taxon>
        <taxon>Neoptera</taxon>
        <taxon>Endopterygota</taxon>
        <taxon>Coleoptera</taxon>
        <taxon>Polyphaga</taxon>
        <taxon>Scarabaeiformia</taxon>
        <taxon>Scarabaeidae</taxon>
        <taxon>Dynastinae</taxon>
        <taxon>Oryctes</taxon>
    </lineage>
</organism>
<dbReference type="GO" id="GO:0004659">
    <property type="term" value="F:prenyltransferase activity"/>
    <property type="evidence" value="ECO:0007669"/>
    <property type="project" value="TreeGrafter"/>
</dbReference>
<dbReference type="Gene3D" id="1.10.600.10">
    <property type="entry name" value="Farnesyl Diphosphate Synthase"/>
    <property type="match status" value="1"/>
</dbReference>
<dbReference type="PANTHER" id="PTHR12001">
    <property type="entry name" value="GERANYLGERANYL PYROPHOSPHATE SYNTHASE"/>
    <property type="match status" value="1"/>
</dbReference>
<dbReference type="PANTHER" id="PTHR12001:SF55">
    <property type="entry name" value="ALL TRANS-POLYPRENYL-DIPHOSPHATE SYNTHASE PDSS2"/>
    <property type="match status" value="1"/>
</dbReference>
<dbReference type="SUPFAM" id="SSF48576">
    <property type="entry name" value="Terpenoid synthases"/>
    <property type="match status" value="1"/>
</dbReference>
<dbReference type="GO" id="GO:1990234">
    <property type="term" value="C:transferase complex"/>
    <property type="evidence" value="ECO:0007669"/>
    <property type="project" value="TreeGrafter"/>
</dbReference>
<reference evidence="1 2" key="1">
    <citation type="submission" date="2015-09" db="EMBL/GenBank/DDBJ databases">
        <title>Draft genome of the scarab beetle Oryctes borbonicus.</title>
        <authorList>
            <person name="Meyer J.M."/>
            <person name="Markov G.V."/>
            <person name="Baskaran P."/>
            <person name="Herrmann M."/>
            <person name="Sommer R.J."/>
            <person name="Roedelsperger C."/>
        </authorList>
    </citation>
    <scope>NUCLEOTIDE SEQUENCE [LARGE SCALE GENOMIC DNA]</scope>
    <source>
        <strain evidence="1">OB123</strain>
        <tissue evidence="1">Whole animal</tissue>
    </source>
</reference>
<protein>
    <recommendedName>
        <fullName evidence="3">Polyprenyl synthetase</fullName>
    </recommendedName>
</protein>
<name>A0A0T6B5L5_9SCAR</name>
<evidence type="ECO:0008006" key="3">
    <source>
        <dbReference type="Google" id="ProtNLM"/>
    </source>
</evidence>
<dbReference type="GO" id="GO:0005739">
    <property type="term" value="C:mitochondrion"/>
    <property type="evidence" value="ECO:0007669"/>
    <property type="project" value="TreeGrafter"/>
</dbReference>
<dbReference type="EMBL" id="LJIG01009653">
    <property type="protein sequence ID" value="KRT82649.1"/>
    <property type="molecule type" value="Genomic_DNA"/>
</dbReference>
<dbReference type="GO" id="GO:0006744">
    <property type="term" value="P:ubiquinone biosynthetic process"/>
    <property type="evidence" value="ECO:0007669"/>
    <property type="project" value="TreeGrafter"/>
</dbReference>
<keyword evidence="2" id="KW-1185">Reference proteome</keyword>
<sequence>MYSLRRTWHRAITLQSYSTYASGNPKLEEQTWSTSISEAEKVVGYPTSFLNLRWLLSDEVANIASHLRKLLGTNHPLLSIAKDLILNSEKPSWGLLVLLVSKAGGHNKTFLDIDTDVTAGVLHSQRILGEISEMIKTSHLLHQGLISIEDDTKNVSNMLFGNKLALLSGDYLLSNSFNQLASIKHHGLNELISSTLRDLTESTFINPRDKDNKALPSKPNPQLEEINVPDELGMTFSDFSNLLGNAKTEWLLRSTLDGASLLGKSCKGVLMLAGHEEDFQMTGYILGRYLALTLKATRDYNSIFKDGDISLVSAPVLFYLQQHPSFYSEIERMIDKDYEIVYDDLRNKLQQSAAVNETILLQNQFDPGCLTIISKRM</sequence>
<evidence type="ECO:0000313" key="2">
    <source>
        <dbReference type="Proteomes" id="UP000051574"/>
    </source>
</evidence>
<dbReference type="Proteomes" id="UP000051574">
    <property type="component" value="Unassembled WGS sequence"/>
</dbReference>
<dbReference type="AlphaFoldDB" id="A0A0T6B5L5"/>